<organism evidence="2 3">
    <name type="scientific">candidate division WOR-3 bacterium JGI_Cruoil_03_51_56</name>
    <dbReference type="NCBI Taxonomy" id="1973747"/>
    <lineage>
        <taxon>Bacteria</taxon>
        <taxon>Bacteria division WOR-3</taxon>
    </lineage>
</organism>
<dbReference type="PROSITE" id="PS51257">
    <property type="entry name" value="PROKAR_LIPOPROTEIN"/>
    <property type="match status" value="1"/>
</dbReference>
<evidence type="ECO:0000313" key="2">
    <source>
        <dbReference type="EMBL" id="OYD17307.1"/>
    </source>
</evidence>
<evidence type="ECO:0000313" key="3">
    <source>
        <dbReference type="Proteomes" id="UP000215559"/>
    </source>
</evidence>
<dbReference type="AlphaFoldDB" id="A0A235BZT8"/>
<evidence type="ECO:0000256" key="1">
    <source>
        <dbReference type="SAM" id="Phobius"/>
    </source>
</evidence>
<reference evidence="2 3" key="1">
    <citation type="submission" date="2017-07" db="EMBL/GenBank/DDBJ databases">
        <title>Recovery of genomes from metagenomes via a dereplication, aggregation, and scoring strategy.</title>
        <authorList>
            <person name="Sieber C.M."/>
            <person name="Probst A.J."/>
            <person name="Sharrar A."/>
            <person name="Thomas B.C."/>
            <person name="Hess M."/>
            <person name="Tringe S.G."/>
            <person name="Banfield J.F."/>
        </authorList>
    </citation>
    <scope>NUCLEOTIDE SEQUENCE [LARGE SCALE GENOMIC DNA]</scope>
    <source>
        <strain evidence="2">JGI_Cruoil_03_51_56</strain>
    </source>
</reference>
<dbReference type="EMBL" id="NOZP01000010">
    <property type="protein sequence ID" value="OYD17307.1"/>
    <property type="molecule type" value="Genomic_DNA"/>
</dbReference>
<proteinExistence type="predicted"/>
<gene>
    <name evidence="2" type="ORF">CH330_00505</name>
</gene>
<comment type="caution">
    <text evidence="2">The sequence shown here is derived from an EMBL/GenBank/DDBJ whole genome shotgun (WGS) entry which is preliminary data.</text>
</comment>
<protein>
    <submittedName>
        <fullName evidence="2">Uncharacterized protein</fullName>
    </submittedName>
</protein>
<sequence>MNLRIPKSGPLLRAAGLGLCLFVAVLFFGCGRTPPEEIWEPDSEDSTAVDGIIQANMDLFLSAFNEANLDTIDKALPGTTATRLAKEMAENPFKQRFRCDAIQHEFFSDSFDLEYSFIANLDTAKAETTNTVTIVETIPGKFHMHAYSYTRYLRDTVFETGETLHLYDSGFSDTSMIVVKELSGTSTNGCVLKKEDGNWQLWKLAGGSRFYSPNPEDAPYLAYLYLTNGSEEYKITLRPDTSQYGIQRFYDLEDELPTFKVGDTIYVRGLATTVLDAANYFYFDGVRHEFKSSDKIPLTQAGIHRLYAEQIPIEVLYEIGGDYSSVVWGIAVKVIE</sequence>
<keyword evidence="1" id="KW-0472">Membrane</keyword>
<dbReference type="Proteomes" id="UP000215559">
    <property type="component" value="Unassembled WGS sequence"/>
</dbReference>
<keyword evidence="1" id="KW-1133">Transmembrane helix</keyword>
<keyword evidence="1" id="KW-0812">Transmembrane</keyword>
<feature type="transmembrane region" description="Helical" evidence="1">
    <location>
        <begin position="12"/>
        <end position="29"/>
    </location>
</feature>
<accession>A0A235BZT8</accession>
<name>A0A235BZT8_UNCW3</name>